<dbReference type="SMART" id="SM00979">
    <property type="entry name" value="TIFY"/>
    <property type="match status" value="1"/>
</dbReference>
<dbReference type="AlphaFoldDB" id="A0A834TGZ5"/>
<dbReference type="OrthoDB" id="1908882at2759"/>
<dbReference type="GO" id="GO:0009611">
    <property type="term" value="P:response to wounding"/>
    <property type="evidence" value="ECO:0007669"/>
    <property type="project" value="UniProtKB-UniRule"/>
</dbReference>
<keyword evidence="6" id="KW-1185">Reference proteome</keyword>
<feature type="domain" description="Tify" evidence="4">
    <location>
        <begin position="311"/>
        <end position="346"/>
    </location>
</feature>
<feature type="region of interest" description="Disordered" evidence="3">
    <location>
        <begin position="381"/>
        <end position="415"/>
    </location>
</feature>
<dbReference type="PANTHER" id="PTHR33077:SF8">
    <property type="entry name" value="PROTEIN TIFY 8"/>
    <property type="match status" value="1"/>
</dbReference>
<feature type="region of interest" description="Disordered" evidence="3">
    <location>
        <begin position="44"/>
        <end position="69"/>
    </location>
</feature>
<proteinExistence type="inferred from homology"/>
<comment type="caution">
    <text evidence="5">The sequence shown here is derived from an EMBL/GenBank/DDBJ whole genome shotgun (WGS) entry which is preliminary data.</text>
</comment>
<evidence type="ECO:0000256" key="2">
    <source>
        <dbReference type="RuleBase" id="RU369065"/>
    </source>
</evidence>
<dbReference type="Proteomes" id="UP000634136">
    <property type="component" value="Unassembled WGS sequence"/>
</dbReference>
<dbReference type="InterPro" id="IPR040390">
    <property type="entry name" value="TIFY/JAZ"/>
</dbReference>
<dbReference type="InterPro" id="IPR010399">
    <property type="entry name" value="Tify_dom"/>
</dbReference>
<name>A0A834TGZ5_9FABA</name>
<evidence type="ECO:0000256" key="1">
    <source>
        <dbReference type="ARBA" id="ARBA00008614"/>
    </source>
</evidence>
<dbReference type="GO" id="GO:0031347">
    <property type="term" value="P:regulation of defense response"/>
    <property type="evidence" value="ECO:0007669"/>
    <property type="project" value="UniProtKB-UniRule"/>
</dbReference>
<dbReference type="GO" id="GO:0005634">
    <property type="term" value="C:nucleus"/>
    <property type="evidence" value="ECO:0007669"/>
    <property type="project" value="UniProtKB-SubCell"/>
</dbReference>
<gene>
    <name evidence="5" type="ORF">G2W53_031183</name>
</gene>
<keyword evidence="2" id="KW-1184">Jasmonic acid signaling pathway</keyword>
<comment type="similarity">
    <text evidence="1 2">Belongs to the TIFY/JAZ family.</text>
</comment>
<feature type="compositionally biased region" description="Low complexity" evidence="3">
    <location>
        <begin position="46"/>
        <end position="63"/>
    </location>
</feature>
<evidence type="ECO:0000256" key="3">
    <source>
        <dbReference type="SAM" id="MobiDB-lite"/>
    </source>
</evidence>
<protein>
    <recommendedName>
        <fullName evidence="2">Protein TIFY</fullName>
    </recommendedName>
    <alternativeName>
        <fullName evidence="2">Jasmonate ZIM domain-containing protein</fullName>
    </alternativeName>
</protein>
<organism evidence="5 6">
    <name type="scientific">Senna tora</name>
    <dbReference type="NCBI Taxonomy" id="362788"/>
    <lineage>
        <taxon>Eukaryota</taxon>
        <taxon>Viridiplantae</taxon>
        <taxon>Streptophyta</taxon>
        <taxon>Embryophyta</taxon>
        <taxon>Tracheophyta</taxon>
        <taxon>Spermatophyta</taxon>
        <taxon>Magnoliopsida</taxon>
        <taxon>eudicotyledons</taxon>
        <taxon>Gunneridae</taxon>
        <taxon>Pentapetalae</taxon>
        <taxon>rosids</taxon>
        <taxon>fabids</taxon>
        <taxon>Fabales</taxon>
        <taxon>Fabaceae</taxon>
        <taxon>Caesalpinioideae</taxon>
        <taxon>Cassia clade</taxon>
        <taxon>Senna</taxon>
    </lineage>
</organism>
<accession>A0A834TGZ5</accession>
<comment type="subcellular location">
    <subcellularLocation>
        <location evidence="2">Nucleus</location>
    </subcellularLocation>
</comment>
<dbReference type="Pfam" id="PF06200">
    <property type="entry name" value="tify"/>
    <property type="match status" value="1"/>
</dbReference>
<dbReference type="GO" id="GO:2000022">
    <property type="term" value="P:regulation of jasmonic acid mediated signaling pathway"/>
    <property type="evidence" value="ECO:0007669"/>
    <property type="project" value="UniProtKB-UniRule"/>
</dbReference>
<dbReference type="PANTHER" id="PTHR33077">
    <property type="entry name" value="PROTEIN TIFY 4A-RELATED-RELATED"/>
    <property type="match status" value="1"/>
</dbReference>
<comment type="function">
    <text evidence="2">Repressor of jasmonate responses.</text>
</comment>
<sequence length="415" mass="44022">MAQHNNGGRNSTSQELVKPVFHDFLGMKPTDSLVVMPPKTADVRLSEASPSPSSASASIAASSGGPRGPFSTTSDIGSVWYLSEGLAEVRIAVERQVGNHLEGVPFYGSRSDFSGTGLANRLVGNKRSNSESIFMGSSRDAFQMVPDSFRNSHLMKMLRSTAGGEHHRRSVDDEMFLGMQPLKATSASQIFQPPAGTKIDSNKWERSVIMNAGPSVQHPPRGGQLTPFMHQIASNKIRDPNIGPSFISQLAADEGSRTGIKGPGILSSMNTATAATEKTSSATLHGGVKPKAVSNIIIDLDSSTPPSRQELRSASCQMTIFYGGQAHVFDDVHPNKADIIMSLAGSNGGSWSTTTSCSPKPISLRHDTADIEAANAKLQAISTPPGPTTLGSVVAKDTRNPVQMVDPTSQDKRTL</sequence>
<dbReference type="PROSITE" id="PS51320">
    <property type="entry name" value="TIFY"/>
    <property type="match status" value="1"/>
</dbReference>
<dbReference type="EMBL" id="JAAIUW010000009">
    <property type="protein sequence ID" value="KAF7817214.1"/>
    <property type="molecule type" value="Genomic_DNA"/>
</dbReference>
<reference evidence="5" key="1">
    <citation type="submission" date="2020-09" db="EMBL/GenBank/DDBJ databases">
        <title>Genome-Enabled Discovery of Anthraquinone Biosynthesis in Senna tora.</title>
        <authorList>
            <person name="Kang S.-H."/>
            <person name="Pandey R.P."/>
            <person name="Lee C.-M."/>
            <person name="Sim J.-S."/>
            <person name="Jeong J.-T."/>
            <person name="Choi B.-S."/>
            <person name="Jung M."/>
            <person name="Ginzburg D."/>
            <person name="Zhao K."/>
            <person name="Won S.Y."/>
            <person name="Oh T.-J."/>
            <person name="Yu Y."/>
            <person name="Kim N.-H."/>
            <person name="Lee O.R."/>
            <person name="Lee T.-H."/>
            <person name="Bashyal P."/>
            <person name="Kim T.-S."/>
            <person name="Lee W.-H."/>
            <person name="Kawkins C."/>
            <person name="Kim C.-K."/>
            <person name="Kim J.S."/>
            <person name="Ahn B.O."/>
            <person name="Rhee S.Y."/>
            <person name="Sohng J.K."/>
        </authorList>
    </citation>
    <scope>NUCLEOTIDE SEQUENCE</scope>
    <source>
        <tissue evidence="5">Leaf</tissue>
    </source>
</reference>
<evidence type="ECO:0000313" key="6">
    <source>
        <dbReference type="Proteomes" id="UP000634136"/>
    </source>
</evidence>
<keyword evidence="2" id="KW-0539">Nucleus</keyword>
<evidence type="ECO:0000313" key="5">
    <source>
        <dbReference type="EMBL" id="KAF7817214.1"/>
    </source>
</evidence>
<evidence type="ECO:0000259" key="4">
    <source>
        <dbReference type="PROSITE" id="PS51320"/>
    </source>
</evidence>
<comment type="domain">
    <text evidence="2">The jas domain is required for interaction with COI1.</text>
</comment>